<sequence>KHKISEAKREKLFSNSKSFLSYKIRDFFPFEKLRKIKKSTQTSVREVIFKKEKFDPRIAAEELKKMTNKQLVSLHAQVHKFWEERGARRGDELVVNAHLLIVQEMRRRGMEHRIKDELDEITIENLGIRAREPYVYIDDLAQIYGPGFYLKDLFLAAVGSVAVSGRGEDLDVWINFPT</sequence>
<gene>
    <name evidence="1" type="ORF">S01H4_28494</name>
</gene>
<dbReference type="EMBL" id="BART01014185">
    <property type="protein sequence ID" value="GAG85861.1"/>
    <property type="molecule type" value="Genomic_DNA"/>
</dbReference>
<comment type="caution">
    <text evidence="1">The sequence shown here is derived from an EMBL/GenBank/DDBJ whole genome shotgun (WGS) entry which is preliminary data.</text>
</comment>
<dbReference type="AlphaFoldDB" id="X1CNN1"/>
<proteinExistence type="predicted"/>
<feature type="non-terminal residue" evidence="1">
    <location>
        <position position="178"/>
    </location>
</feature>
<organism evidence="1">
    <name type="scientific">marine sediment metagenome</name>
    <dbReference type="NCBI Taxonomy" id="412755"/>
    <lineage>
        <taxon>unclassified sequences</taxon>
        <taxon>metagenomes</taxon>
        <taxon>ecological metagenomes</taxon>
    </lineage>
</organism>
<evidence type="ECO:0000313" key="1">
    <source>
        <dbReference type="EMBL" id="GAG85861.1"/>
    </source>
</evidence>
<protein>
    <submittedName>
        <fullName evidence="1">Uncharacterized protein</fullName>
    </submittedName>
</protein>
<reference evidence="1" key="1">
    <citation type="journal article" date="2014" name="Front. Microbiol.">
        <title>High frequency of phylogenetically diverse reductive dehalogenase-homologous genes in deep subseafloor sedimentary metagenomes.</title>
        <authorList>
            <person name="Kawai M."/>
            <person name="Futagami T."/>
            <person name="Toyoda A."/>
            <person name="Takaki Y."/>
            <person name="Nishi S."/>
            <person name="Hori S."/>
            <person name="Arai W."/>
            <person name="Tsubouchi T."/>
            <person name="Morono Y."/>
            <person name="Uchiyama I."/>
            <person name="Ito T."/>
            <person name="Fujiyama A."/>
            <person name="Inagaki F."/>
            <person name="Takami H."/>
        </authorList>
    </citation>
    <scope>NUCLEOTIDE SEQUENCE</scope>
    <source>
        <strain evidence="1">Expedition CK06-06</strain>
    </source>
</reference>
<name>X1CNN1_9ZZZZ</name>
<feature type="non-terminal residue" evidence="1">
    <location>
        <position position="1"/>
    </location>
</feature>
<accession>X1CNN1</accession>